<dbReference type="PANTHER" id="PTHR42685">
    <property type="entry name" value="GERANYLGERANYL DIPHOSPHATE REDUCTASE"/>
    <property type="match status" value="1"/>
</dbReference>
<evidence type="ECO:0000313" key="3">
    <source>
        <dbReference type="Proteomes" id="UP000467636"/>
    </source>
</evidence>
<dbReference type="EMBL" id="AP022564">
    <property type="protein sequence ID" value="BBX24183.1"/>
    <property type="molecule type" value="Genomic_DNA"/>
</dbReference>
<name>A0AAD1I0E2_9MYCO</name>
<organism evidence="2 3">
    <name type="scientific">Mycolicibacter terrae</name>
    <dbReference type="NCBI Taxonomy" id="1788"/>
    <lineage>
        <taxon>Bacteria</taxon>
        <taxon>Bacillati</taxon>
        <taxon>Actinomycetota</taxon>
        <taxon>Actinomycetes</taxon>
        <taxon>Mycobacteriales</taxon>
        <taxon>Mycobacteriaceae</taxon>
        <taxon>Mycolicibacter</taxon>
    </lineage>
</organism>
<evidence type="ECO:0000259" key="1">
    <source>
        <dbReference type="Pfam" id="PF01494"/>
    </source>
</evidence>
<dbReference type="PANTHER" id="PTHR42685:SF22">
    <property type="entry name" value="CONDITIONED MEDIUM FACTOR RECEPTOR 1"/>
    <property type="match status" value="1"/>
</dbReference>
<dbReference type="Pfam" id="PF01494">
    <property type="entry name" value="FAD_binding_3"/>
    <property type="match status" value="1"/>
</dbReference>
<keyword evidence="3" id="KW-1185">Reference proteome</keyword>
<gene>
    <name evidence="2" type="ORF">MTER_35940</name>
</gene>
<dbReference type="NCBIfam" id="TIGR02032">
    <property type="entry name" value="GG-red-SF"/>
    <property type="match status" value="1"/>
</dbReference>
<dbReference type="InterPro" id="IPR036188">
    <property type="entry name" value="FAD/NAD-bd_sf"/>
</dbReference>
<dbReference type="GO" id="GO:0071949">
    <property type="term" value="F:FAD binding"/>
    <property type="evidence" value="ECO:0007669"/>
    <property type="project" value="InterPro"/>
</dbReference>
<evidence type="ECO:0000313" key="2">
    <source>
        <dbReference type="EMBL" id="BBX24183.1"/>
    </source>
</evidence>
<dbReference type="SUPFAM" id="SSF51905">
    <property type="entry name" value="FAD/NAD(P)-binding domain"/>
    <property type="match status" value="1"/>
</dbReference>
<dbReference type="GO" id="GO:0016628">
    <property type="term" value="F:oxidoreductase activity, acting on the CH-CH group of donors, NAD or NADP as acceptor"/>
    <property type="evidence" value="ECO:0007669"/>
    <property type="project" value="InterPro"/>
</dbReference>
<accession>A0AAD1I0E2</accession>
<dbReference type="InterPro" id="IPR011777">
    <property type="entry name" value="Geranylgeranyl_Rdtase_fam"/>
</dbReference>
<feature type="domain" description="FAD-binding" evidence="1">
    <location>
        <begin position="5"/>
        <end position="336"/>
    </location>
</feature>
<dbReference type="InterPro" id="IPR050407">
    <property type="entry name" value="Geranylgeranyl_reductase"/>
</dbReference>
<reference evidence="2 3" key="1">
    <citation type="journal article" date="2019" name="Emerg. Microbes Infect.">
        <title>Comprehensive subspecies identification of 175 nontuberculous mycobacteria species based on 7547 genomic profiles.</title>
        <authorList>
            <person name="Matsumoto Y."/>
            <person name="Kinjo T."/>
            <person name="Motooka D."/>
            <person name="Nabeya D."/>
            <person name="Jung N."/>
            <person name="Uechi K."/>
            <person name="Horii T."/>
            <person name="Iida T."/>
            <person name="Fujita J."/>
            <person name="Nakamura S."/>
        </authorList>
    </citation>
    <scope>NUCLEOTIDE SEQUENCE [LARGE SCALE GENOMIC DNA]</scope>
    <source>
        <strain evidence="2 3">JCM 12143</strain>
    </source>
</reference>
<dbReference type="InterPro" id="IPR002938">
    <property type="entry name" value="FAD-bd"/>
</dbReference>
<dbReference type="Proteomes" id="UP000467636">
    <property type="component" value="Chromosome"/>
</dbReference>
<proteinExistence type="predicted"/>
<protein>
    <submittedName>
        <fullName evidence="2">Geranylgeranyl reductase</fullName>
    </submittedName>
</protein>
<dbReference type="Gene3D" id="3.50.50.60">
    <property type="entry name" value="FAD/NAD(P)-binding domain"/>
    <property type="match status" value="1"/>
</dbReference>
<sequence>MTRRYDLAIAGGGPAGSAAAWQAVRTGARVVVLDKAEFPRDKPCGDGLTPRATGYLQRMGLADEIATFHRINRAKIFSPSQWELTFPRRAGMPDHGHGIRRRELDTMLLENVAAAGAEVRQGAEVVGPLVDDDGRVTGVTLKSGEKVLADAVIAADGAYSPVKRGLTLDSQCNGYSAIAIRAEMQANRPDSDSLDIYLKIRFQGDQLPGYGWVFPLGGGHVNIGVGYVNSYKHWQKINSTRFLGEFMATLPRDWELPSVAELQKSKALQGWRLPMGFTAWPPWRPGVLFAGDALGAARPVSGAGISKALQSGMAAGECAIAALTNGGPDDFSNYQQTIQAAWGKEYRRGRIFNKLAGVPALTRTALALLDSVNHPGFRTRLLLWERTLSGR</sequence>
<dbReference type="RefSeq" id="WP_085260819.1">
    <property type="nucleotide sequence ID" value="NZ_AP022564.1"/>
</dbReference>
<dbReference type="PRINTS" id="PR00420">
    <property type="entry name" value="RNGMNOXGNASE"/>
</dbReference>
<dbReference type="AlphaFoldDB" id="A0AAD1I0E2"/>